<gene>
    <name evidence="17" type="primary">gorA</name>
    <name evidence="17" type="ORF">HH303_09100</name>
</gene>
<dbReference type="InterPro" id="IPR001100">
    <property type="entry name" value="Pyr_nuc-diS_OxRdtase"/>
</dbReference>
<feature type="disulfide bond" description="Redox-active" evidence="12">
    <location>
        <begin position="43"/>
        <end position="48"/>
    </location>
</feature>
<keyword evidence="18" id="KW-1185">Reference proteome</keyword>
<dbReference type="GO" id="GO:0006749">
    <property type="term" value="P:glutathione metabolic process"/>
    <property type="evidence" value="ECO:0007669"/>
    <property type="project" value="InterPro"/>
</dbReference>
<feature type="binding site" evidence="11">
    <location>
        <position position="262"/>
    </location>
    <ligand>
        <name>NAD(+)</name>
        <dbReference type="ChEBI" id="CHEBI:57540"/>
    </ligand>
</feature>
<dbReference type="SUPFAM" id="SSF51905">
    <property type="entry name" value="FAD/NAD(P)-binding domain"/>
    <property type="match status" value="1"/>
</dbReference>
<comment type="caution">
    <text evidence="17">The sequence shown here is derived from an EMBL/GenBank/DDBJ whole genome shotgun (WGS) entry which is preliminary data.</text>
</comment>
<dbReference type="PIRSF" id="PIRSF000350">
    <property type="entry name" value="Mercury_reductase_MerA"/>
    <property type="match status" value="1"/>
</dbReference>
<keyword evidence="11" id="KW-0520">NAD</keyword>
<evidence type="ECO:0000313" key="18">
    <source>
        <dbReference type="Proteomes" id="UP000539372"/>
    </source>
</evidence>
<feature type="domain" description="FAD/NAD(P)-binding" evidence="16">
    <location>
        <begin position="6"/>
        <end position="318"/>
    </location>
</feature>
<evidence type="ECO:0000256" key="12">
    <source>
        <dbReference type="PIRSR" id="PIRSR000350-4"/>
    </source>
</evidence>
<dbReference type="Proteomes" id="UP000539372">
    <property type="component" value="Unassembled WGS sequence"/>
</dbReference>
<evidence type="ECO:0000256" key="4">
    <source>
        <dbReference type="ARBA" id="ARBA00022827"/>
    </source>
</evidence>
<reference evidence="17 18" key="1">
    <citation type="submission" date="2020-04" db="EMBL/GenBank/DDBJ databases">
        <title>Rhodospirillaceae bacterium KN72 isolated from deep sea.</title>
        <authorList>
            <person name="Zhang D.-C."/>
        </authorList>
    </citation>
    <scope>NUCLEOTIDE SEQUENCE [LARGE SCALE GENOMIC DNA]</scope>
    <source>
        <strain evidence="17 18">KN72</strain>
    </source>
</reference>
<dbReference type="PANTHER" id="PTHR42737:SF2">
    <property type="entry name" value="GLUTATHIONE REDUCTASE"/>
    <property type="match status" value="1"/>
</dbReference>
<dbReference type="PRINTS" id="PR00411">
    <property type="entry name" value="PNDRDTASEI"/>
</dbReference>
<dbReference type="SUPFAM" id="SSF55424">
    <property type="entry name" value="FAD/NAD-linked reductases, dimerisation (C-terminal) domain"/>
    <property type="match status" value="1"/>
</dbReference>
<dbReference type="NCBIfam" id="TIGR01424">
    <property type="entry name" value="gluta_reduc_2"/>
    <property type="match status" value="1"/>
</dbReference>
<feature type="binding site" evidence="11">
    <location>
        <position position="52"/>
    </location>
    <ligand>
        <name>FAD</name>
        <dbReference type="ChEBI" id="CHEBI:57692"/>
    </ligand>
</feature>
<comment type="catalytic activity">
    <reaction evidence="9 14">
        <text>2 glutathione + NADP(+) = glutathione disulfide + NADPH + H(+)</text>
        <dbReference type="Rhea" id="RHEA:11740"/>
        <dbReference type="ChEBI" id="CHEBI:15378"/>
        <dbReference type="ChEBI" id="CHEBI:57783"/>
        <dbReference type="ChEBI" id="CHEBI:57925"/>
        <dbReference type="ChEBI" id="CHEBI:58297"/>
        <dbReference type="ChEBI" id="CHEBI:58349"/>
        <dbReference type="EC" id="1.8.1.7"/>
    </reaction>
</comment>
<keyword evidence="11" id="KW-0547">Nucleotide-binding</keyword>
<sequence>MGEYDYDLFVIGAGSGGVRASRMSASLGAKVAVAEERYLGGTCVNVGCVPKKLMVYASHYHEDFEEARGFGWTVGDSSFDWATLVENKNKEIARLNGIYGSLLSNAGVELYEARATIKGPHEVEVGGKTVTAERILVAVGGWPSIPDIPGKEHVASSNEFFYLPDLPKRTIVVGGGYIAVELAGILNGLGSAVTQLYRGPHFLRGFDDDIRTFLAEEIRKKGIDLRFNANIARVDKNADGSLKATLEDGSTQEADCILYATGRAPMTDGLGLENAGVELAKNGAIVVNDDFQSSVPSIYALGDVIDRVALTPVAISEGMVFAHNTYGKGGRKMDYRDIPTAVFSQPPVGTVGLTESEARAAYGDVTVYCSEFRAMKHTLSGASERSFMKLIVHPESDRVLGLHMVGPEAGEIVQGFGVAIKAGATKADFDATVGIHPTSAEEFVTMREPVPDKAA</sequence>
<evidence type="ECO:0000256" key="5">
    <source>
        <dbReference type="ARBA" id="ARBA00022857"/>
    </source>
</evidence>
<feature type="active site" description="Proton acceptor" evidence="10">
    <location>
        <position position="436"/>
    </location>
</feature>
<proteinExistence type="inferred from homology"/>
<dbReference type="FunFam" id="3.50.50.60:FF:000051">
    <property type="entry name" value="Glutathione reductase"/>
    <property type="match status" value="1"/>
</dbReference>
<keyword evidence="7" id="KW-1015">Disulfide bond</keyword>
<dbReference type="GO" id="GO:0034599">
    <property type="term" value="P:cellular response to oxidative stress"/>
    <property type="evidence" value="ECO:0007669"/>
    <property type="project" value="TreeGrafter"/>
</dbReference>
<dbReference type="RefSeq" id="WP_169624965.1">
    <property type="nucleotide sequence ID" value="NZ_JABBNT010000002.1"/>
</dbReference>
<evidence type="ECO:0000256" key="14">
    <source>
        <dbReference type="RuleBase" id="RU365040"/>
    </source>
</evidence>
<keyword evidence="8 13" id="KW-0676">Redox-active center</keyword>
<dbReference type="EC" id="1.8.1.7" evidence="14"/>
<dbReference type="InterPro" id="IPR046952">
    <property type="entry name" value="GSHR/TRXR-like"/>
</dbReference>
<evidence type="ECO:0000259" key="16">
    <source>
        <dbReference type="Pfam" id="PF07992"/>
    </source>
</evidence>
<evidence type="ECO:0000256" key="1">
    <source>
        <dbReference type="ARBA" id="ARBA00007532"/>
    </source>
</evidence>
<dbReference type="InterPro" id="IPR004099">
    <property type="entry name" value="Pyr_nucl-diS_OxRdtase_dimer"/>
</dbReference>
<dbReference type="InterPro" id="IPR012999">
    <property type="entry name" value="Pyr_OxRdtase_I_AS"/>
</dbReference>
<evidence type="ECO:0000256" key="9">
    <source>
        <dbReference type="ARBA" id="ARBA00049142"/>
    </source>
</evidence>
<evidence type="ECO:0000259" key="15">
    <source>
        <dbReference type="Pfam" id="PF02852"/>
    </source>
</evidence>
<dbReference type="PROSITE" id="PS00076">
    <property type="entry name" value="PYRIDINE_REDOX_1"/>
    <property type="match status" value="1"/>
</dbReference>
<keyword evidence="3 13" id="KW-0285">Flavoprotein</keyword>
<dbReference type="Pfam" id="PF02852">
    <property type="entry name" value="Pyr_redox_dim"/>
    <property type="match status" value="1"/>
</dbReference>
<dbReference type="GO" id="GO:0050661">
    <property type="term" value="F:NADP binding"/>
    <property type="evidence" value="ECO:0007669"/>
    <property type="project" value="InterPro"/>
</dbReference>
<feature type="domain" description="Pyridine nucleotide-disulphide oxidoreductase dimerisation" evidence="15">
    <location>
        <begin position="338"/>
        <end position="446"/>
    </location>
</feature>
<organism evidence="17 18">
    <name type="scientific">Pacificispira spongiicola</name>
    <dbReference type="NCBI Taxonomy" id="2729598"/>
    <lineage>
        <taxon>Bacteria</taxon>
        <taxon>Pseudomonadati</taxon>
        <taxon>Pseudomonadota</taxon>
        <taxon>Alphaproteobacteria</taxon>
        <taxon>Rhodospirillales</taxon>
        <taxon>Rhodospirillaceae</taxon>
        <taxon>Pacificispira</taxon>
    </lineage>
</organism>
<accession>A0A7Y0DZU7</accession>
<dbReference type="AlphaFoldDB" id="A0A7Y0DZU7"/>
<dbReference type="NCBIfam" id="NF004776">
    <property type="entry name" value="PRK06116.1"/>
    <property type="match status" value="1"/>
</dbReference>
<dbReference type="InterPro" id="IPR016156">
    <property type="entry name" value="FAD/NAD-linked_Rdtase_dimer_sf"/>
</dbReference>
<name>A0A7Y0DZU7_9PROT</name>
<evidence type="ECO:0000256" key="11">
    <source>
        <dbReference type="PIRSR" id="PIRSR000350-3"/>
    </source>
</evidence>
<dbReference type="InterPro" id="IPR036188">
    <property type="entry name" value="FAD/NAD-bd_sf"/>
</dbReference>
<comment type="function">
    <text evidence="14">Catalyzes the reduction of glutathione disulfide (GSSG) to reduced glutathione (GSH).</text>
</comment>
<dbReference type="InterPro" id="IPR023753">
    <property type="entry name" value="FAD/NAD-binding_dom"/>
</dbReference>
<dbReference type="GO" id="GO:0004362">
    <property type="term" value="F:glutathione-disulfide reductase (NADPH) activity"/>
    <property type="evidence" value="ECO:0007669"/>
    <property type="project" value="UniProtKB-EC"/>
</dbReference>
<comment type="cofactor">
    <cofactor evidence="11">
        <name>FAD</name>
        <dbReference type="ChEBI" id="CHEBI:57692"/>
    </cofactor>
    <text evidence="11">Binds 1 FAD per subunit.</text>
</comment>
<evidence type="ECO:0000256" key="2">
    <source>
        <dbReference type="ARBA" id="ARBA00011738"/>
    </source>
</evidence>
<comment type="subunit">
    <text evidence="2">Homodimer.</text>
</comment>
<dbReference type="PRINTS" id="PR00368">
    <property type="entry name" value="FADPNR"/>
</dbReference>
<dbReference type="GO" id="GO:0050660">
    <property type="term" value="F:flavin adenine dinucleotide binding"/>
    <property type="evidence" value="ECO:0007669"/>
    <property type="project" value="InterPro"/>
</dbReference>
<dbReference type="Pfam" id="PF07992">
    <property type="entry name" value="Pyr_redox_2"/>
    <property type="match status" value="1"/>
</dbReference>
<evidence type="ECO:0000256" key="7">
    <source>
        <dbReference type="ARBA" id="ARBA00023157"/>
    </source>
</evidence>
<evidence type="ECO:0000256" key="3">
    <source>
        <dbReference type="ARBA" id="ARBA00022630"/>
    </source>
</evidence>
<evidence type="ECO:0000256" key="6">
    <source>
        <dbReference type="ARBA" id="ARBA00023002"/>
    </source>
</evidence>
<dbReference type="Gene3D" id="3.50.50.60">
    <property type="entry name" value="FAD/NAD(P)-binding domain"/>
    <property type="match status" value="2"/>
</dbReference>
<dbReference type="EMBL" id="JABBNT010000002">
    <property type="protein sequence ID" value="NMM44637.1"/>
    <property type="molecule type" value="Genomic_DNA"/>
</dbReference>
<keyword evidence="6 13" id="KW-0560">Oxidoreductase</keyword>
<protein>
    <recommendedName>
        <fullName evidence="14">Glutathione reductase</fullName>
        <shortName evidence="14">GRase</shortName>
        <ecNumber evidence="14">1.8.1.7</ecNumber>
    </recommendedName>
</protein>
<evidence type="ECO:0000256" key="13">
    <source>
        <dbReference type="RuleBase" id="RU003691"/>
    </source>
</evidence>
<evidence type="ECO:0000256" key="10">
    <source>
        <dbReference type="PIRSR" id="PIRSR000350-2"/>
    </source>
</evidence>
<dbReference type="GO" id="GO:0005829">
    <property type="term" value="C:cytosol"/>
    <property type="evidence" value="ECO:0007669"/>
    <property type="project" value="TreeGrafter"/>
</dbReference>
<dbReference type="PANTHER" id="PTHR42737">
    <property type="entry name" value="GLUTATHIONE REDUCTASE"/>
    <property type="match status" value="1"/>
</dbReference>
<keyword evidence="4 11" id="KW-0274">FAD</keyword>
<evidence type="ECO:0000313" key="17">
    <source>
        <dbReference type="EMBL" id="NMM44637.1"/>
    </source>
</evidence>
<dbReference type="Gene3D" id="3.30.390.30">
    <property type="match status" value="1"/>
</dbReference>
<feature type="binding site" evidence="11">
    <location>
        <begin position="174"/>
        <end position="181"/>
    </location>
    <ligand>
        <name>NAD(+)</name>
        <dbReference type="ChEBI" id="CHEBI:57540"/>
    </ligand>
</feature>
<feature type="binding site" evidence="11">
    <location>
        <position position="303"/>
    </location>
    <ligand>
        <name>FAD</name>
        <dbReference type="ChEBI" id="CHEBI:57692"/>
    </ligand>
</feature>
<dbReference type="GO" id="GO:0045454">
    <property type="term" value="P:cell redox homeostasis"/>
    <property type="evidence" value="ECO:0007669"/>
    <property type="project" value="InterPro"/>
</dbReference>
<keyword evidence="5 14" id="KW-0521">NADP</keyword>
<evidence type="ECO:0000256" key="8">
    <source>
        <dbReference type="ARBA" id="ARBA00023284"/>
    </source>
</evidence>
<comment type="similarity">
    <text evidence="1 13">Belongs to the class-I pyridine nucleotide-disulfide oxidoreductase family.</text>
</comment>
<dbReference type="InterPro" id="IPR006324">
    <property type="entry name" value="GSHR"/>
</dbReference>